<organism evidence="1">
    <name type="scientific">Timema bartmani</name>
    <dbReference type="NCBI Taxonomy" id="61472"/>
    <lineage>
        <taxon>Eukaryota</taxon>
        <taxon>Metazoa</taxon>
        <taxon>Ecdysozoa</taxon>
        <taxon>Arthropoda</taxon>
        <taxon>Hexapoda</taxon>
        <taxon>Insecta</taxon>
        <taxon>Pterygota</taxon>
        <taxon>Neoptera</taxon>
        <taxon>Polyneoptera</taxon>
        <taxon>Phasmatodea</taxon>
        <taxon>Timematodea</taxon>
        <taxon>Timematoidea</taxon>
        <taxon>Timematidae</taxon>
        <taxon>Timema</taxon>
    </lineage>
</organism>
<sequence>MQPHSPGKVKETNQPTNLSPPLLLQTISSLPANVQTVLQRASRQLDHNFGVDVVPLVLDYRVLLTNRGHWMNYSDHKSLLSAAYLHQLISRQLEPRCPNTEHNGGVFQLSSIDLCLQLYDPGLQEPRSFRPCQVTDAL</sequence>
<evidence type="ECO:0000313" key="1">
    <source>
        <dbReference type="EMBL" id="CAD7439836.1"/>
    </source>
</evidence>
<proteinExistence type="predicted"/>
<protein>
    <submittedName>
        <fullName evidence="1">Uncharacterized protein</fullName>
    </submittedName>
</protein>
<gene>
    <name evidence="1" type="ORF">TBIB3V08_LOCUS2382</name>
</gene>
<reference evidence="1" key="1">
    <citation type="submission" date="2020-11" db="EMBL/GenBank/DDBJ databases">
        <authorList>
            <person name="Tran Van P."/>
        </authorList>
    </citation>
    <scope>NUCLEOTIDE SEQUENCE</scope>
</reference>
<accession>A0A7R9ETM1</accession>
<name>A0A7R9ETM1_9NEOP</name>
<dbReference type="EMBL" id="OD564796">
    <property type="protein sequence ID" value="CAD7439836.1"/>
    <property type="molecule type" value="Genomic_DNA"/>
</dbReference>
<dbReference type="AlphaFoldDB" id="A0A7R9ETM1"/>